<dbReference type="HOGENOM" id="CLU_1246418_0_0_1"/>
<evidence type="ECO:0000256" key="1">
    <source>
        <dbReference type="SAM" id="MobiDB-lite"/>
    </source>
</evidence>
<gene>
    <name evidence="2" type="ORF">CAPTEDRAFT_205526</name>
</gene>
<feature type="region of interest" description="Disordered" evidence="1">
    <location>
        <begin position="1"/>
        <end position="108"/>
    </location>
</feature>
<dbReference type="Proteomes" id="UP000014760">
    <property type="component" value="Unassembled WGS sequence"/>
</dbReference>
<name>R7TMI7_CAPTE</name>
<feature type="region of interest" description="Disordered" evidence="1">
    <location>
        <begin position="136"/>
        <end position="170"/>
    </location>
</feature>
<dbReference type="EnsemblMetazoa" id="CapteT205526">
    <property type="protein sequence ID" value="CapteP205526"/>
    <property type="gene ID" value="CapteG205526"/>
</dbReference>
<evidence type="ECO:0000313" key="3">
    <source>
        <dbReference type="EnsemblMetazoa" id="CapteP205526"/>
    </source>
</evidence>
<sequence length="222" mass="23952">MPQTIDLIISQESGNKENAFDALTRGDSQSHSASTSPLSSRPTPGKNYARRRSGTPKASLSSRKRLLTTESSSIGKRRRVMLMDVMSSSSDDEQDHNSKSKGLKGINRSKTKLHKVAFAANPLEHGEGNSTVNFTLAEDLPGATSKNTSPKPTKKNSEVPEADESIAANNETTVLDNDWNLRSLRAISSIRVPGHIVSGVPGNEGSNHSHARKDGYECLVSE</sequence>
<reference evidence="3" key="3">
    <citation type="submission" date="2015-06" db="UniProtKB">
        <authorList>
            <consortium name="EnsemblMetazoa"/>
        </authorList>
    </citation>
    <scope>IDENTIFICATION</scope>
</reference>
<organism evidence="2">
    <name type="scientific">Capitella teleta</name>
    <name type="common">Polychaete worm</name>
    <dbReference type="NCBI Taxonomy" id="283909"/>
    <lineage>
        <taxon>Eukaryota</taxon>
        <taxon>Metazoa</taxon>
        <taxon>Spiralia</taxon>
        <taxon>Lophotrochozoa</taxon>
        <taxon>Annelida</taxon>
        <taxon>Polychaeta</taxon>
        <taxon>Sedentaria</taxon>
        <taxon>Scolecida</taxon>
        <taxon>Capitellidae</taxon>
        <taxon>Capitella</taxon>
    </lineage>
</organism>
<dbReference type="EMBL" id="KB309328">
    <property type="protein sequence ID" value="ELT94747.1"/>
    <property type="molecule type" value="Genomic_DNA"/>
</dbReference>
<proteinExistence type="predicted"/>
<evidence type="ECO:0000313" key="4">
    <source>
        <dbReference type="Proteomes" id="UP000014760"/>
    </source>
</evidence>
<evidence type="ECO:0000313" key="2">
    <source>
        <dbReference type="EMBL" id="ELT94747.1"/>
    </source>
</evidence>
<dbReference type="EMBL" id="AMQN01029016">
    <property type="status" value="NOT_ANNOTATED_CDS"/>
    <property type="molecule type" value="Genomic_DNA"/>
</dbReference>
<feature type="compositionally biased region" description="Polar residues" evidence="1">
    <location>
        <begin position="26"/>
        <end position="42"/>
    </location>
</feature>
<keyword evidence="4" id="KW-1185">Reference proteome</keyword>
<accession>R7TMI7</accession>
<dbReference type="EMBL" id="AMQN01029017">
    <property type="status" value="NOT_ANNOTATED_CDS"/>
    <property type="molecule type" value="Genomic_DNA"/>
</dbReference>
<protein>
    <submittedName>
        <fullName evidence="2 3">Uncharacterized protein</fullName>
    </submittedName>
</protein>
<reference evidence="4" key="1">
    <citation type="submission" date="2012-12" db="EMBL/GenBank/DDBJ databases">
        <authorList>
            <person name="Hellsten U."/>
            <person name="Grimwood J."/>
            <person name="Chapman J.A."/>
            <person name="Shapiro H."/>
            <person name="Aerts A."/>
            <person name="Otillar R.P."/>
            <person name="Terry A.Y."/>
            <person name="Boore J.L."/>
            <person name="Simakov O."/>
            <person name="Marletaz F."/>
            <person name="Cho S.-J."/>
            <person name="Edsinger-Gonzales E."/>
            <person name="Havlak P."/>
            <person name="Kuo D.-H."/>
            <person name="Larsson T."/>
            <person name="Lv J."/>
            <person name="Arendt D."/>
            <person name="Savage R."/>
            <person name="Osoegawa K."/>
            <person name="de Jong P."/>
            <person name="Lindberg D.R."/>
            <person name="Seaver E.C."/>
            <person name="Weisblat D.A."/>
            <person name="Putnam N.H."/>
            <person name="Grigoriev I.V."/>
            <person name="Rokhsar D.S."/>
        </authorList>
    </citation>
    <scope>NUCLEOTIDE SEQUENCE</scope>
    <source>
        <strain evidence="4">I ESC-2004</strain>
    </source>
</reference>
<reference evidence="2 4" key="2">
    <citation type="journal article" date="2013" name="Nature">
        <title>Insights into bilaterian evolution from three spiralian genomes.</title>
        <authorList>
            <person name="Simakov O."/>
            <person name="Marletaz F."/>
            <person name="Cho S.J."/>
            <person name="Edsinger-Gonzales E."/>
            <person name="Havlak P."/>
            <person name="Hellsten U."/>
            <person name="Kuo D.H."/>
            <person name="Larsson T."/>
            <person name="Lv J."/>
            <person name="Arendt D."/>
            <person name="Savage R."/>
            <person name="Osoegawa K."/>
            <person name="de Jong P."/>
            <person name="Grimwood J."/>
            <person name="Chapman J.A."/>
            <person name="Shapiro H."/>
            <person name="Aerts A."/>
            <person name="Otillar R.P."/>
            <person name="Terry A.Y."/>
            <person name="Boore J.L."/>
            <person name="Grigoriev I.V."/>
            <person name="Lindberg D.R."/>
            <person name="Seaver E.C."/>
            <person name="Weisblat D.A."/>
            <person name="Putnam N.H."/>
            <person name="Rokhsar D.S."/>
        </authorList>
    </citation>
    <scope>NUCLEOTIDE SEQUENCE</scope>
    <source>
        <strain evidence="2 4">I ESC-2004</strain>
    </source>
</reference>
<feature type="compositionally biased region" description="Basic residues" evidence="1">
    <location>
        <begin position="99"/>
        <end position="108"/>
    </location>
</feature>
<dbReference type="AlphaFoldDB" id="R7TMI7"/>